<dbReference type="PANTHER" id="PTHR16146:SF46">
    <property type="entry name" value="INTELECTIN-1A-RELATED"/>
    <property type="match status" value="1"/>
</dbReference>
<sequence length="459" mass="51376">MKDTRRGLLQIHVTFVDIMTRIDKDYALVGHVMETIAVMKEIQCPFKCLAIDGCMSINYYPMASDSNGNRISRYVLHLLIRSEGREDPGRYPLGVTASIKVNGKDYSPRLRGHNVVILSGVTGSFLDSKVFDTHASSDAGYRLRDYLNSIIGNKIVLIAIQDEGSKHISPAIDALKRVRATDDILDLTDYRGSFALVGYAGVDKPTWIAQKSAKMGKGPSEISLTIPPPTAIRGLYYNQPGHSCTDIRDSGFFKKDGEYWVDPEKNGKPLKVYCDMTTDGGGWLLVSNVVVDSSLTKQFSTESSYQGISNIYNKTLFLTQNAMKELRTHLSFTLLRFHCSKQQGRTFHVTTAANNSGEAVVQYFSGQMDDQPAACGSFVRMKDDDSNLAANCEQWNDQKWGVVNSDRTSRLYNTSAFVNGKYHWRLVPGNPRWECDDHNLEGEEFLGLSSGDFWKVYVR</sequence>
<dbReference type="NCBIfam" id="NF040941">
    <property type="entry name" value="GGGWT_bact"/>
    <property type="match status" value="1"/>
</dbReference>
<dbReference type="GO" id="GO:0005615">
    <property type="term" value="C:extracellular space"/>
    <property type="evidence" value="ECO:0007669"/>
    <property type="project" value="TreeGrafter"/>
</dbReference>
<dbReference type="OrthoDB" id="120976at2759"/>
<comment type="caution">
    <text evidence="6">The sequence shown here is derived from an EMBL/GenBank/DDBJ whole genome shotgun (WGS) entry which is preliminary data.</text>
</comment>
<dbReference type="PANTHER" id="PTHR16146">
    <property type="entry name" value="INTELECTIN"/>
    <property type="match status" value="1"/>
</dbReference>
<name>A0A2B4RTN2_STYPI</name>
<dbReference type="InterPro" id="IPR014716">
    <property type="entry name" value="Fibrinogen_a/b/g_C_1"/>
</dbReference>
<dbReference type="GO" id="GO:0046872">
    <property type="term" value="F:metal ion binding"/>
    <property type="evidence" value="ECO:0007669"/>
    <property type="project" value="UniProtKB-KW"/>
</dbReference>
<evidence type="ECO:0000256" key="2">
    <source>
        <dbReference type="ARBA" id="ARBA00022734"/>
    </source>
</evidence>
<organism evidence="6 7">
    <name type="scientific">Stylophora pistillata</name>
    <name type="common">Smooth cauliflower coral</name>
    <dbReference type="NCBI Taxonomy" id="50429"/>
    <lineage>
        <taxon>Eukaryota</taxon>
        <taxon>Metazoa</taxon>
        <taxon>Cnidaria</taxon>
        <taxon>Anthozoa</taxon>
        <taxon>Hexacorallia</taxon>
        <taxon>Scleractinia</taxon>
        <taxon>Astrocoeniina</taxon>
        <taxon>Pocilloporidae</taxon>
        <taxon>Stylophora</taxon>
    </lineage>
</organism>
<accession>A0A2B4RTN2</accession>
<reference evidence="7" key="1">
    <citation type="journal article" date="2017" name="bioRxiv">
        <title>Comparative analysis of the genomes of Stylophora pistillata and Acropora digitifera provides evidence for extensive differences between species of corals.</title>
        <authorList>
            <person name="Voolstra C.R."/>
            <person name="Li Y."/>
            <person name="Liew Y.J."/>
            <person name="Baumgarten S."/>
            <person name="Zoccola D."/>
            <person name="Flot J.-F."/>
            <person name="Tambutte S."/>
            <person name="Allemand D."/>
            <person name="Aranda M."/>
        </authorList>
    </citation>
    <scope>NUCLEOTIDE SEQUENCE [LARGE SCALE GENOMIC DNA]</scope>
</reference>
<evidence type="ECO:0000256" key="1">
    <source>
        <dbReference type="ARBA" id="ARBA00022723"/>
    </source>
</evidence>
<dbReference type="InterPro" id="IPR036056">
    <property type="entry name" value="Fibrinogen-like_C"/>
</dbReference>
<dbReference type="PROSITE" id="PS51406">
    <property type="entry name" value="FIBRINOGEN_C_2"/>
    <property type="match status" value="1"/>
</dbReference>
<keyword evidence="3" id="KW-0106">Calcium</keyword>
<dbReference type="InterPro" id="IPR002181">
    <property type="entry name" value="Fibrinogen_a/b/g_C_dom"/>
</dbReference>
<evidence type="ECO:0000313" key="6">
    <source>
        <dbReference type="EMBL" id="PFX19678.1"/>
    </source>
</evidence>
<evidence type="ECO:0000259" key="5">
    <source>
        <dbReference type="PROSITE" id="PS51406"/>
    </source>
</evidence>
<evidence type="ECO:0000256" key="3">
    <source>
        <dbReference type="ARBA" id="ARBA00022837"/>
    </source>
</evidence>
<dbReference type="EMBL" id="LSMT01000349">
    <property type="protein sequence ID" value="PFX19678.1"/>
    <property type="molecule type" value="Genomic_DNA"/>
</dbReference>
<dbReference type="GO" id="GO:0070492">
    <property type="term" value="F:oligosaccharide binding"/>
    <property type="evidence" value="ECO:0007669"/>
    <property type="project" value="TreeGrafter"/>
</dbReference>
<dbReference type="SUPFAM" id="SSF56496">
    <property type="entry name" value="Fibrinogen C-terminal domain-like"/>
    <property type="match status" value="1"/>
</dbReference>
<keyword evidence="2" id="KW-0430">Lectin</keyword>
<evidence type="ECO:0000256" key="4">
    <source>
        <dbReference type="ARBA" id="ARBA00023157"/>
    </source>
</evidence>
<dbReference type="Gene3D" id="3.90.215.10">
    <property type="entry name" value="Gamma Fibrinogen, chain A, domain 1"/>
    <property type="match status" value="1"/>
</dbReference>
<feature type="domain" description="Fibrinogen C-terminal" evidence="5">
    <location>
        <begin position="235"/>
        <end position="288"/>
    </location>
</feature>
<dbReference type="Pfam" id="PF00147">
    <property type="entry name" value="Fibrinogen_C"/>
    <property type="match status" value="1"/>
</dbReference>
<keyword evidence="4" id="KW-1015">Disulfide bond</keyword>
<evidence type="ECO:0000313" key="7">
    <source>
        <dbReference type="Proteomes" id="UP000225706"/>
    </source>
</evidence>
<dbReference type="Pfam" id="PF15711">
    <property type="entry name" value="ILEI"/>
    <property type="match status" value="1"/>
</dbReference>
<keyword evidence="7" id="KW-1185">Reference proteome</keyword>
<dbReference type="InterPro" id="IPR039477">
    <property type="entry name" value="ILEI/PANDER_dom"/>
</dbReference>
<keyword evidence="1" id="KW-0479">Metal-binding</keyword>
<dbReference type="PROSITE" id="PS52031">
    <property type="entry name" value="GG_LECTIN"/>
    <property type="match status" value="1"/>
</dbReference>
<protein>
    <submittedName>
        <fullName evidence="6">Angiopoietin-4</fullName>
    </submittedName>
</protein>
<dbReference type="Proteomes" id="UP000225706">
    <property type="component" value="Unassembled WGS sequence"/>
</dbReference>
<gene>
    <name evidence="6" type="primary">Angpt4</name>
    <name evidence="6" type="ORF">AWC38_SpisGene15919</name>
</gene>
<dbReference type="AlphaFoldDB" id="A0A2B4RTN2"/>
<proteinExistence type="predicted"/>